<dbReference type="AlphaFoldDB" id="A0A9D4UDX6"/>
<gene>
    <name evidence="4" type="ORF">GOP47_0020111</name>
</gene>
<evidence type="ECO:0000313" key="4">
    <source>
        <dbReference type="EMBL" id="KAI5065416.1"/>
    </source>
</evidence>
<accession>A0A9D4UDX6</accession>
<sequence length="562" mass="62577">MEGTWVKLAKLNDPAELPLLEGLLSTLCKCRDEGNLAFAMQAHMHICSFGLDTHEIVGNHVIPMFVNCGCLPAAFKAFMRLQHRNVYSWTALMHGLAQCGKWQDILKFYKGMKVERVNPCSFTIVALLKACAGLKDAETAQDIHIELSKTGHECVYVGHADYGTSAEALQCLEQMWVDGIHPDVITFVSVLKVCANTGQNFVSINEPTSNSAVEAFEEMQKEGVKPDTTTFLCLLAACSRASLVHKGQEYFQMMRENCAILPNLGHLMCVVDMYARSGQINEHGLLLFGSISTFKLTNSSLLGYQLGTQLQCKESVRHKKIQVVQRGYLGLQMKLYQFLWVGDTATIQPHVAWTGLAKVLRLRHEIGAAFDGDEMYSRETQAKAYHTLQQAVEENPHDPMQWQQLGLYPLCTLQFRMAQSCFKMAIALRQTCGALWSNLGISLQLSEELVLAEEVYQKALSLVPQEGAHAILSNLGNLYRQQRHFTDAHAAFQKALNLCPNDAPACNNLGLLLVMEGKLDEAMNMFDCALQSDAAKSNRMKAQALARTRANKAMYNSGRVQE</sequence>
<organism evidence="4 5">
    <name type="scientific">Adiantum capillus-veneris</name>
    <name type="common">Maidenhair fern</name>
    <dbReference type="NCBI Taxonomy" id="13818"/>
    <lineage>
        <taxon>Eukaryota</taxon>
        <taxon>Viridiplantae</taxon>
        <taxon>Streptophyta</taxon>
        <taxon>Embryophyta</taxon>
        <taxon>Tracheophyta</taxon>
        <taxon>Polypodiopsida</taxon>
        <taxon>Polypodiidae</taxon>
        <taxon>Polypodiales</taxon>
        <taxon>Pteridineae</taxon>
        <taxon>Pteridaceae</taxon>
        <taxon>Vittarioideae</taxon>
        <taxon>Adiantum</taxon>
    </lineage>
</organism>
<dbReference type="InterPro" id="IPR011990">
    <property type="entry name" value="TPR-like_helical_dom_sf"/>
</dbReference>
<name>A0A9D4UDX6_ADICA</name>
<dbReference type="InterPro" id="IPR019734">
    <property type="entry name" value="TPR_rpt"/>
</dbReference>
<evidence type="ECO:0000256" key="2">
    <source>
        <dbReference type="PROSITE-ProRule" id="PRU00339"/>
    </source>
</evidence>
<keyword evidence="2" id="KW-0802">TPR repeat</keyword>
<evidence type="ECO:0000313" key="5">
    <source>
        <dbReference type="Proteomes" id="UP000886520"/>
    </source>
</evidence>
<dbReference type="SUPFAM" id="SSF48452">
    <property type="entry name" value="TPR-like"/>
    <property type="match status" value="1"/>
</dbReference>
<feature type="repeat" description="TPR" evidence="2">
    <location>
        <begin position="469"/>
        <end position="502"/>
    </location>
</feature>
<dbReference type="PROSITE" id="PS51375">
    <property type="entry name" value="PPR"/>
    <property type="match status" value="1"/>
</dbReference>
<dbReference type="InterPro" id="IPR046960">
    <property type="entry name" value="PPR_At4g14850-like_plant"/>
</dbReference>
<dbReference type="PROSITE" id="PS50005">
    <property type="entry name" value="TPR"/>
    <property type="match status" value="2"/>
</dbReference>
<dbReference type="Pfam" id="PF13812">
    <property type="entry name" value="PPR_3"/>
    <property type="match status" value="1"/>
</dbReference>
<dbReference type="GO" id="GO:0009451">
    <property type="term" value="P:RNA modification"/>
    <property type="evidence" value="ECO:0007669"/>
    <property type="project" value="InterPro"/>
</dbReference>
<protein>
    <recommendedName>
        <fullName evidence="6">Pentatricopeptide repeat-containing protein</fullName>
    </recommendedName>
</protein>
<dbReference type="SMART" id="SM00028">
    <property type="entry name" value="TPR"/>
    <property type="match status" value="4"/>
</dbReference>
<dbReference type="OrthoDB" id="9991317at2759"/>
<evidence type="ECO:0000256" key="3">
    <source>
        <dbReference type="PROSITE-ProRule" id="PRU00708"/>
    </source>
</evidence>
<comment type="caution">
    <text evidence="4">The sequence shown here is derived from an EMBL/GenBank/DDBJ whole genome shotgun (WGS) entry which is preliminary data.</text>
</comment>
<dbReference type="Pfam" id="PF13424">
    <property type="entry name" value="TPR_12"/>
    <property type="match status" value="1"/>
</dbReference>
<reference evidence="4" key="1">
    <citation type="submission" date="2021-01" db="EMBL/GenBank/DDBJ databases">
        <title>Adiantum capillus-veneris genome.</title>
        <authorList>
            <person name="Fang Y."/>
            <person name="Liao Q."/>
        </authorList>
    </citation>
    <scope>NUCLEOTIDE SEQUENCE</scope>
    <source>
        <strain evidence="4">H3</strain>
        <tissue evidence="4">Leaf</tissue>
    </source>
</reference>
<dbReference type="PANTHER" id="PTHR47926">
    <property type="entry name" value="PENTATRICOPEPTIDE REPEAT-CONTAINING PROTEIN"/>
    <property type="match status" value="1"/>
</dbReference>
<feature type="repeat" description="PPR" evidence="3">
    <location>
        <begin position="85"/>
        <end position="119"/>
    </location>
</feature>
<evidence type="ECO:0008006" key="6">
    <source>
        <dbReference type="Google" id="ProtNLM"/>
    </source>
</evidence>
<feature type="repeat" description="TPR" evidence="2">
    <location>
        <begin position="433"/>
        <end position="466"/>
    </location>
</feature>
<dbReference type="NCBIfam" id="TIGR00756">
    <property type="entry name" value="PPR"/>
    <property type="match status" value="1"/>
</dbReference>
<dbReference type="Pfam" id="PF13041">
    <property type="entry name" value="PPR_2"/>
    <property type="match status" value="1"/>
</dbReference>
<proteinExistence type="predicted"/>
<dbReference type="Gene3D" id="1.25.40.10">
    <property type="entry name" value="Tetratricopeptide repeat domain"/>
    <property type="match status" value="3"/>
</dbReference>
<dbReference type="Proteomes" id="UP000886520">
    <property type="component" value="Chromosome 19"/>
</dbReference>
<dbReference type="EMBL" id="JABFUD020000019">
    <property type="protein sequence ID" value="KAI5065416.1"/>
    <property type="molecule type" value="Genomic_DNA"/>
</dbReference>
<keyword evidence="1" id="KW-0677">Repeat</keyword>
<keyword evidence="5" id="KW-1185">Reference proteome</keyword>
<dbReference type="InterPro" id="IPR002885">
    <property type="entry name" value="PPR_rpt"/>
</dbReference>
<evidence type="ECO:0000256" key="1">
    <source>
        <dbReference type="ARBA" id="ARBA00022737"/>
    </source>
</evidence>
<dbReference type="GO" id="GO:0003723">
    <property type="term" value="F:RNA binding"/>
    <property type="evidence" value="ECO:0007669"/>
    <property type="project" value="InterPro"/>
</dbReference>